<evidence type="ECO:0000313" key="2">
    <source>
        <dbReference type="Proteomes" id="UP000515204"/>
    </source>
</evidence>
<dbReference type="GeneID" id="106751237"/>
<dbReference type="Proteomes" id="UP000515204">
    <property type="component" value="Unplaced"/>
</dbReference>
<dbReference type="Pfam" id="PF20700">
    <property type="entry name" value="Mutator"/>
    <property type="match status" value="1"/>
</dbReference>
<name>A0A6P3Y9F2_DINQU</name>
<sequence>VKYVSYIGDDDSKTYKGIVDAQPYGDQIVKKKSVLDTSRKEWVQDYVIKKKTKGIGGAGKLTGKLIDELSLYYGLAIRRNSDNINNMKKEIWATLYHKLSTDEKPQHDRCPSDADSWCTWQSAKAKNTLASYSHKKPLNEEVFKAIQPIYEELTNDDLLTGCLGAYTQNSNESFNSTVWNLALKNFSSGKVVLDITTDIAVCTFNDGISSVMNIMKVLNLPIGPNCYNFCSEIDALPVDQAERSMSEVANIARSNILSVRKSKDEENIAVESQLYGAGIAD</sequence>
<proteinExistence type="predicted"/>
<keyword evidence="2" id="KW-1185">Reference proteome</keyword>
<reference evidence="3" key="1">
    <citation type="submission" date="2025-08" db="UniProtKB">
        <authorList>
            <consortium name="RefSeq"/>
        </authorList>
    </citation>
    <scope>IDENTIFICATION</scope>
</reference>
<dbReference type="KEGG" id="dqu:106751237"/>
<dbReference type="AlphaFoldDB" id="A0A6P3Y9F2"/>
<evidence type="ECO:0000259" key="1">
    <source>
        <dbReference type="Pfam" id="PF20700"/>
    </source>
</evidence>
<evidence type="ECO:0000313" key="3">
    <source>
        <dbReference type="RefSeq" id="XP_014487565.1"/>
    </source>
</evidence>
<protein>
    <submittedName>
        <fullName evidence="3">Uncharacterized protein LOC106751237</fullName>
    </submittedName>
</protein>
<feature type="non-terminal residue" evidence="3">
    <location>
        <position position="1"/>
    </location>
</feature>
<feature type="domain" description="Mutator-like transposase" evidence="1">
    <location>
        <begin position="1"/>
        <end position="118"/>
    </location>
</feature>
<dbReference type="RefSeq" id="XP_014487565.1">
    <property type="nucleotide sequence ID" value="XM_014632079.1"/>
</dbReference>
<gene>
    <name evidence="3" type="primary">LOC106751237</name>
</gene>
<dbReference type="InterPro" id="IPR049012">
    <property type="entry name" value="Mutator_transp_dom"/>
</dbReference>
<accession>A0A6P3Y9F2</accession>
<dbReference type="OrthoDB" id="10060618at2759"/>
<organism evidence="2 3">
    <name type="scientific">Dinoponera quadriceps</name>
    <name type="common">South American ant</name>
    <dbReference type="NCBI Taxonomy" id="609295"/>
    <lineage>
        <taxon>Eukaryota</taxon>
        <taxon>Metazoa</taxon>
        <taxon>Ecdysozoa</taxon>
        <taxon>Arthropoda</taxon>
        <taxon>Hexapoda</taxon>
        <taxon>Insecta</taxon>
        <taxon>Pterygota</taxon>
        <taxon>Neoptera</taxon>
        <taxon>Endopterygota</taxon>
        <taxon>Hymenoptera</taxon>
        <taxon>Apocrita</taxon>
        <taxon>Aculeata</taxon>
        <taxon>Formicoidea</taxon>
        <taxon>Formicidae</taxon>
        <taxon>Ponerinae</taxon>
        <taxon>Ponerini</taxon>
        <taxon>Dinoponera</taxon>
    </lineage>
</organism>